<sequence>MDLFTGVFWHGWGIGSAGGQLRTILLAPLAPNHNHLSTNSHPLHYLGLHIDPHMSTPCTAQTNMADPTMASAILAIPGMQALLLQQLGLAPPLTAQPTYNIPEVHGRLQAYSPPPSKSTEANAQTAHTLCTNATVYPPRRAPQARKNYKILDDLIPSNDAPCSQSCSRSPPCVQPPTTCLISSNARVKTAKPTKSTSSTTKSTASALKAKDKRKGQGKKRKCLLSPGTCAPDKYDLAKSSYLPGKGGKQGRQVVYMDKGGTERIKYTNEHGHPYLAWVGFDFNPYVEELPKGPLPCIARPKGEMGCTFKAYEVAGYKTDYDAYLLYLDNLWSCLIKNAPQTIDLGKNKKLTWLHYGGSIRRRVYCKMEEKRPFLKYFLDKTGDDNWFVWDTAQMYLSQANTYNNKKNSQPR</sequence>
<protein>
    <submittedName>
        <fullName evidence="2">Uncharacterized protein</fullName>
    </submittedName>
</protein>
<feature type="region of interest" description="Disordered" evidence="1">
    <location>
        <begin position="183"/>
        <end position="224"/>
    </location>
</feature>
<feature type="compositionally biased region" description="Low complexity" evidence="1">
    <location>
        <begin position="190"/>
        <end position="207"/>
    </location>
</feature>
<gene>
    <name evidence="2" type="ORF">AG1IA_08518</name>
</gene>
<dbReference type="OrthoDB" id="3268849at2759"/>
<keyword evidence="3" id="KW-1185">Reference proteome</keyword>
<accession>L8WKW7</accession>
<comment type="caution">
    <text evidence="2">The sequence shown here is derived from an EMBL/GenBank/DDBJ whole genome shotgun (WGS) entry which is preliminary data.</text>
</comment>
<dbReference type="EMBL" id="AFRT01002634">
    <property type="protein sequence ID" value="ELU37458.1"/>
    <property type="molecule type" value="Genomic_DNA"/>
</dbReference>
<organism evidence="2 3">
    <name type="scientific">Thanatephorus cucumeris (strain AG1-IA)</name>
    <name type="common">Rice sheath blight fungus</name>
    <name type="synonym">Rhizoctonia solani</name>
    <dbReference type="NCBI Taxonomy" id="983506"/>
    <lineage>
        <taxon>Eukaryota</taxon>
        <taxon>Fungi</taxon>
        <taxon>Dikarya</taxon>
        <taxon>Basidiomycota</taxon>
        <taxon>Agaricomycotina</taxon>
        <taxon>Agaricomycetes</taxon>
        <taxon>Cantharellales</taxon>
        <taxon>Ceratobasidiaceae</taxon>
        <taxon>Rhizoctonia</taxon>
        <taxon>Rhizoctonia solani AG-1</taxon>
    </lineage>
</organism>
<dbReference type="Proteomes" id="UP000011668">
    <property type="component" value="Unassembled WGS sequence"/>
</dbReference>
<evidence type="ECO:0000313" key="3">
    <source>
        <dbReference type="Proteomes" id="UP000011668"/>
    </source>
</evidence>
<name>L8WKW7_THACA</name>
<dbReference type="AlphaFoldDB" id="L8WKW7"/>
<feature type="compositionally biased region" description="Basic residues" evidence="1">
    <location>
        <begin position="210"/>
        <end position="222"/>
    </location>
</feature>
<proteinExistence type="predicted"/>
<evidence type="ECO:0000313" key="2">
    <source>
        <dbReference type="EMBL" id="ELU37458.1"/>
    </source>
</evidence>
<dbReference type="HOGENOM" id="CLU_669362_0_0_1"/>
<reference evidence="2 3" key="1">
    <citation type="journal article" date="2013" name="Nat. Commun.">
        <title>The evolution and pathogenic mechanisms of the rice sheath blight pathogen.</title>
        <authorList>
            <person name="Zheng A."/>
            <person name="Lin R."/>
            <person name="Xu L."/>
            <person name="Qin P."/>
            <person name="Tang C."/>
            <person name="Ai P."/>
            <person name="Zhang D."/>
            <person name="Liu Y."/>
            <person name="Sun Z."/>
            <person name="Feng H."/>
            <person name="Wang Y."/>
            <person name="Chen Y."/>
            <person name="Liang X."/>
            <person name="Fu R."/>
            <person name="Li Q."/>
            <person name="Zhang J."/>
            <person name="Yu X."/>
            <person name="Xie Z."/>
            <person name="Ding L."/>
            <person name="Guan P."/>
            <person name="Tang J."/>
            <person name="Liang Y."/>
            <person name="Wang S."/>
            <person name="Deng Q."/>
            <person name="Li S."/>
            <person name="Zhu J."/>
            <person name="Wang L."/>
            <person name="Liu H."/>
            <person name="Li P."/>
        </authorList>
    </citation>
    <scope>NUCLEOTIDE SEQUENCE [LARGE SCALE GENOMIC DNA]</scope>
    <source>
        <strain evidence="3">AG-1 IA</strain>
    </source>
</reference>
<evidence type="ECO:0000256" key="1">
    <source>
        <dbReference type="SAM" id="MobiDB-lite"/>
    </source>
</evidence>